<keyword evidence="2" id="KW-0472">Membrane</keyword>
<dbReference type="InterPro" id="IPR010308">
    <property type="entry name" value="TRP_C"/>
</dbReference>
<evidence type="ECO:0000256" key="1">
    <source>
        <dbReference type="SAM" id="MobiDB-lite"/>
    </source>
</evidence>
<feature type="region of interest" description="Disordered" evidence="1">
    <location>
        <begin position="88"/>
        <end position="110"/>
    </location>
</feature>
<proteinExistence type="predicted"/>
<keyword evidence="5" id="KW-1185">Reference proteome</keyword>
<feature type="transmembrane region" description="Helical" evidence="2">
    <location>
        <begin position="46"/>
        <end position="68"/>
    </location>
</feature>
<evidence type="ECO:0000256" key="2">
    <source>
        <dbReference type="SAM" id="Phobius"/>
    </source>
</evidence>
<dbReference type="Pfam" id="PF06011">
    <property type="entry name" value="TRP"/>
    <property type="match status" value="1"/>
</dbReference>
<organism evidence="4 5">
    <name type="scientific">Rhizophagus irregularis</name>
    <dbReference type="NCBI Taxonomy" id="588596"/>
    <lineage>
        <taxon>Eukaryota</taxon>
        <taxon>Fungi</taxon>
        <taxon>Fungi incertae sedis</taxon>
        <taxon>Mucoromycota</taxon>
        <taxon>Glomeromycotina</taxon>
        <taxon>Glomeromycetes</taxon>
        <taxon>Glomerales</taxon>
        <taxon>Glomeraceae</taxon>
        <taxon>Rhizophagus</taxon>
    </lineage>
</organism>
<keyword evidence="2" id="KW-0812">Transmembrane</keyword>
<dbReference type="Proteomes" id="UP000234323">
    <property type="component" value="Unassembled WGS sequence"/>
</dbReference>
<feature type="domain" description="TRP C-terminal" evidence="3">
    <location>
        <begin position="1"/>
        <end position="63"/>
    </location>
</feature>
<evidence type="ECO:0000313" key="5">
    <source>
        <dbReference type="Proteomes" id="UP000234323"/>
    </source>
</evidence>
<dbReference type="VEuPathDB" id="FungiDB:RhiirA1_453787"/>
<evidence type="ECO:0000313" key="4">
    <source>
        <dbReference type="EMBL" id="PKY54654.1"/>
    </source>
</evidence>
<accession>A0A2I1H740</accession>
<dbReference type="EMBL" id="LLXI01001653">
    <property type="protein sequence ID" value="PKY54654.1"/>
    <property type="molecule type" value="Genomic_DNA"/>
</dbReference>
<dbReference type="AlphaFoldDB" id="A0A2I1H740"/>
<dbReference type="VEuPathDB" id="FungiDB:FUN_008229"/>
<sequence length="110" mass="12149">MGYQLLNSLIVAIGHHSGIAQLTCLVILELAYLIIVNYFKPLERNLANIFNITFSAGRLIVPFLGGILQSRLLLGYCVNYHTISNGDENADLNQTQEAGDDNNNLSIKEN</sequence>
<comment type="caution">
    <text evidence="4">The sequence shown here is derived from an EMBL/GenBank/DDBJ whole genome shotgun (WGS) entry which is preliminary data.</text>
</comment>
<reference evidence="4 5" key="1">
    <citation type="submission" date="2015-10" db="EMBL/GenBank/DDBJ databases">
        <title>Genome analyses suggest a sexual origin of heterokaryosis in a supposedly ancient asexual fungus.</title>
        <authorList>
            <person name="Ropars J."/>
            <person name="Sedzielewska K."/>
            <person name="Noel J."/>
            <person name="Charron P."/>
            <person name="Farinelli L."/>
            <person name="Marton T."/>
            <person name="Kruger M."/>
            <person name="Pelin A."/>
            <person name="Brachmann A."/>
            <person name="Corradi N."/>
        </authorList>
    </citation>
    <scope>NUCLEOTIDE SEQUENCE [LARGE SCALE GENOMIC DNA]</scope>
    <source>
        <strain evidence="4 5">A4</strain>
    </source>
</reference>
<dbReference type="OrthoDB" id="2115177at2759"/>
<protein>
    <recommendedName>
        <fullName evidence="3">TRP C-terminal domain-containing protein</fullName>
    </recommendedName>
</protein>
<keyword evidence="2" id="KW-1133">Transmembrane helix</keyword>
<dbReference type="VEuPathDB" id="FungiDB:RhiirFUN_008595"/>
<feature type="transmembrane region" description="Helical" evidence="2">
    <location>
        <begin position="20"/>
        <end position="39"/>
    </location>
</feature>
<gene>
    <name evidence="4" type="ORF">RhiirA4_473591</name>
</gene>
<name>A0A2I1H740_9GLOM</name>
<evidence type="ECO:0000259" key="3">
    <source>
        <dbReference type="Pfam" id="PF06011"/>
    </source>
</evidence>